<dbReference type="AlphaFoldDB" id="A0A841KJQ2"/>
<reference evidence="1 2" key="1">
    <citation type="submission" date="2020-08" db="EMBL/GenBank/DDBJ databases">
        <title>Genomic Encyclopedia of Type Strains, Phase IV (KMG-IV): sequencing the most valuable type-strain genomes for metagenomic binning, comparative biology and taxonomic classification.</title>
        <authorList>
            <person name="Goeker M."/>
        </authorList>
    </citation>
    <scope>NUCLEOTIDE SEQUENCE [LARGE SCALE GENOMIC DNA]</scope>
    <source>
        <strain evidence="1 2">DSM 101465</strain>
    </source>
</reference>
<evidence type="ECO:0008006" key="3">
    <source>
        <dbReference type="Google" id="ProtNLM"/>
    </source>
</evidence>
<gene>
    <name evidence="1" type="ORF">HNQ73_003265</name>
</gene>
<protein>
    <recommendedName>
        <fullName evidence="3">Metal-binding protein</fullName>
    </recommendedName>
</protein>
<dbReference type="EMBL" id="JACHEH010000009">
    <property type="protein sequence ID" value="MBB6169613.1"/>
    <property type="molecule type" value="Genomic_DNA"/>
</dbReference>
<proteinExistence type="predicted"/>
<evidence type="ECO:0000313" key="2">
    <source>
        <dbReference type="Proteomes" id="UP000588017"/>
    </source>
</evidence>
<dbReference type="Pfam" id="PF02620">
    <property type="entry name" value="YceD"/>
    <property type="match status" value="1"/>
</dbReference>
<name>A0A841KJQ2_9HYPH</name>
<dbReference type="RefSeq" id="WP_183336161.1">
    <property type="nucleotide sequence ID" value="NZ_BMHX01000009.1"/>
</dbReference>
<accession>A0A841KJQ2</accession>
<organism evidence="1 2">
    <name type="scientific">Chelatococcus composti</name>
    <dbReference type="NCBI Taxonomy" id="1743235"/>
    <lineage>
        <taxon>Bacteria</taxon>
        <taxon>Pseudomonadati</taxon>
        <taxon>Pseudomonadota</taxon>
        <taxon>Alphaproteobacteria</taxon>
        <taxon>Hyphomicrobiales</taxon>
        <taxon>Chelatococcaceae</taxon>
        <taxon>Chelatococcus</taxon>
    </lineage>
</organism>
<keyword evidence="2" id="KW-1185">Reference proteome</keyword>
<comment type="caution">
    <text evidence="1">The sequence shown here is derived from an EMBL/GenBank/DDBJ whole genome shotgun (WGS) entry which is preliminary data.</text>
</comment>
<evidence type="ECO:0000313" key="1">
    <source>
        <dbReference type="EMBL" id="MBB6169613.1"/>
    </source>
</evidence>
<dbReference type="InterPro" id="IPR003772">
    <property type="entry name" value="YceD"/>
</dbReference>
<sequence length="180" mass="19372">MTAAPDALISRPVAVADIPASGLEVTVEATEAERAEIARRFGTGPIDRLVGSFSLKGTSDRILVTGTVEAGLTQTCVVTLEPFPNTLREAVEVTFMSPAALEQWRAAHEVPEEGEPSAEDEPDEIVGGTIDLGIVTAEFFALGLDPYPRKPGAQFRYENSDEEKVSPFAVLKNLSKREDQ</sequence>
<dbReference type="Proteomes" id="UP000588017">
    <property type="component" value="Unassembled WGS sequence"/>
</dbReference>